<evidence type="ECO:0000256" key="4">
    <source>
        <dbReference type="ARBA" id="ARBA00023139"/>
    </source>
</evidence>
<feature type="domain" description="Lipoprotein YgdI/YgdR-like SH3-like" evidence="7">
    <location>
        <begin position="20"/>
        <end position="68"/>
    </location>
</feature>
<evidence type="ECO:0000256" key="5">
    <source>
        <dbReference type="ARBA" id="ARBA00023288"/>
    </source>
</evidence>
<dbReference type="EMBL" id="CP003051">
    <property type="protein sequence ID" value="AGA90341.1"/>
    <property type="molecule type" value="Genomic_DNA"/>
</dbReference>
<protein>
    <recommendedName>
        <fullName evidence="7">Lipoprotein YgdI/YgdR-like SH3-like domain-containing protein</fullName>
    </recommendedName>
</protein>
<sequence>MNKIIVVMVCVAALSACGSDYVISTKSGQMIETEGKPKLDQDTGMYRYKDIDGNDVLINRDEVVQIKEG</sequence>
<dbReference type="InterPro" id="IPR010305">
    <property type="entry name" value="YgdI/YgdR-like"/>
</dbReference>
<proteinExistence type="predicted"/>
<dbReference type="PROSITE" id="PS51257">
    <property type="entry name" value="PROKAR_LIPOPROTEIN"/>
    <property type="match status" value="1"/>
</dbReference>
<keyword evidence="3" id="KW-0472">Membrane</keyword>
<evidence type="ECO:0000313" key="8">
    <source>
        <dbReference type="EMBL" id="AGA90341.1"/>
    </source>
</evidence>
<dbReference type="HOGENOM" id="CLU_182841_0_1_6"/>
<dbReference type="PANTHER" id="PTHR37011:SF1">
    <property type="entry name" value="POT FAMILY PEPTIDE TRANSPORT PROTEIN"/>
    <property type="match status" value="1"/>
</dbReference>
<evidence type="ECO:0000259" key="7">
    <source>
        <dbReference type="Pfam" id="PF06004"/>
    </source>
</evidence>
<dbReference type="PANTHER" id="PTHR37011">
    <property type="entry name" value="POT FAMILY PEPTIDE TRANSPORT PROTEIN-RELATED"/>
    <property type="match status" value="1"/>
</dbReference>
<evidence type="ECO:0000256" key="2">
    <source>
        <dbReference type="ARBA" id="ARBA00022729"/>
    </source>
</evidence>
<dbReference type="InterPro" id="IPR010920">
    <property type="entry name" value="LSM_dom_sf"/>
</dbReference>
<dbReference type="RefSeq" id="WP_015280482.1">
    <property type="nucleotide sequence ID" value="NC_019940.1"/>
</dbReference>
<keyword evidence="2 6" id="KW-0732">Signal</keyword>
<keyword evidence="4" id="KW-0564">Palmitate</keyword>
<reference evidence="8 9" key="1">
    <citation type="submission" date="2011-09" db="EMBL/GenBank/DDBJ databases">
        <title>Complete sequence of chromosome of Thioflavicoccus mobilis 8321.</title>
        <authorList>
            <consortium name="US DOE Joint Genome Institute"/>
            <person name="Lucas S."/>
            <person name="Han J."/>
            <person name="Lapidus A."/>
            <person name="Cheng J.-F."/>
            <person name="Goodwin L."/>
            <person name="Pitluck S."/>
            <person name="Peters L."/>
            <person name="Ovchinnikova G."/>
            <person name="Lu M."/>
            <person name="Detter J.C."/>
            <person name="Han C."/>
            <person name="Tapia R."/>
            <person name="Land M."/>
            <person name="Hauser L."/>
            <person name="Kyrpides N."/>
            <person name="Ivanova N."/>
            <person name="Pagani I."/>
            <person name="Vogl K."/>
            <person name="Liu Z."/>
            <person name="Imhoff J."/>
            <person name="Thiel V."/>
            <person name="Frigaard N.-U."/>
            <person name="Bryant D."/>
            <person name="Woyke T."/>
        </authorList>
    </citation>
    <scope>NUCLEOTIDE SEQUENCE [LARGE SCALE GENOMIC DNA]</scope>
    <source>
        <strain evidence="8 9">8321</strain>
    </source>
</reference>
<evidence type="ECO:0000256" key="3">
    <source>
        <dbReference type="ARBA" id="ARBA00023136"/>
    </source>
</evidence>
<dbReference type="SUPFAM" id="SSF50182">
    <property type="entry name" value="Sm-like ribonucleoproteins"/>
    <property type="match status" value="1"/>
</dbReference>
<gene>
    <name evidence="8" type="ORF">Thimo_1560</name>
</gene>
<dbReference type="NCBIfam" id="NF033216">
    <property type="entry name" value="lipo_YgdI_YgdR"/>
    <property type="match status" value="1"/>
</dbReference>
<dbReference type="KEGG" id="tmb:Thimo_1560"/>
<organism evidence="8 9">
    <name type="scientific">Thioflavicoccus mobilis 8321</name>
    <dbReference type="NCBI Taxonomy" id="765912"/>
    <lineage>
        <taxon>Bacteria</taxon>
        <taxon>Pseudomonadati</taxon>
        <taxon>Pseudomonadota</taxon>
        <taxon>Gammaproteobacteria</taxon>
        <taxon>Chromatiales</taxon>
        <taxon>Chromatiaceae</taxon>
        <taxon>Thioflavicoccus</taxon>
    </lineage>
</organism>
<dbReference type="Proteomes" id="UP000010816">
    <property type="component" value="Chromosome"/>
</dbReference>
<keyword evidence="9" id="KW-1185">Reference proteome</keyword>
<evidence type="ECO:0000313" key="9">
    <source>
        <dbReference type="Proteomes" id="UP000010816"/>
    </source>
</evidence>
<dbReference type="OrthoDB" id="6520455at2"/>
<accession>L0GWI0</accession>
<dbReference type="STRING" id="765912.Thimo_1560"/>
<feature type="chain" id="PRO_5003943503" description="Lipoprotein YgdI/YgdR-like SH3-like domain-containing protein" evidence="6">
    <location>
        <begin position="19"/>
        <end position="69"/>
    </location>
</feature>
<evidence type="ECO:0000256" key="1">
    <source>
        <dbReference type="ARBA" id="ARBA00022475"/>
    </source>
</evidence>
<evidence type="ECO:0000256" key="6">
    <source>
        <dbReference type="SAM" id="SignalP"/>
    </source>
</evidence>
<dbReference type="eggNOG" id="ENOG50333U0">
    <property type="taxonomic scope" value="Bacteria"/>
</dbReference>
<keyword evidence="1" id="KW-1003">Cell membrane</keyword>
<dbReference type="Gene3D" id="2.30.30.100">
    <property type="match status" value="1"/>
</dbReference>
<name>L0GWI0_9GAMM</name>
<keyword evidence="5" id="KW-0449">Lipoprotein</keyword>
<dbReference type="InterPro" id="IPR047807">
    <property type="entry name" value="YgdI/YgdR-like_SH3-like"/>
</dbReference>
<feature type="signal peptide" evidence="6">
    <location>
        <begin position="1"/>
        <end position="18"/>
    </location>
</feature>
<dbReference type="Pfam" id="PF06004">
    <property type="entry name" value="DUF903"/>
    <property type="match status" value="1"/>
</dbReference>
<dbReference type="AlphaFoldDB" id="L0GWI0"/>